<dbReference type="PANTHER" id="PTHR12558:SF10">
    <property type="entry name" value="CELL DIVISION CYCLE PROTEIN 23 HOMOLOG"/>
    <property type="match status" value="1"/>
</dbReference>
<dbReference type="PANTHER" id="PTHR12558">
    <property type="entry name" value="CELL DIVISION CYCLE 16,23,27"/>
    <property type="match status" value="1"/>
</dbReference>
<comment type="caution">
    <text evidence="3">The sequence shown here is derived from an EMBL/GenBank/DDBJ whole genome shotgun (WGS) entry which is preliminary data.</text>
</comment>
<dbReference type="GO" id="GO:0005680">
    <property type="term" value="C:anaphase-promoting complex"/>
    <property type="evidence" value="ECO:0007669"/>
    <property type="project" value="TreeGrafter"/>
</dbReference>
<dbReference type="GO" id="GO:0016567">
    <property type="term" value="P:protein ubiquitination"/>
    <property type="evidence" value="ECO:0007669"/>
    <property type="project" value="TreeGrafter"/>
</dbReference>
<dbReference type="GO" id="GO:0051301">
    <property type="term" value="P:cell division"/>
    <property type="evidence" value="ECO:0007669"/>
    <property type="project" value="TreeGrafter"/>
</dbReference>
<evidence type="ECO:0000256" key="1">
    <source>
        <dbReference type="ARBA" id="ARBA00022803"/>
    </source>
</evidence>
<dbReference type="GO" id="GO:0045842">
    <property type="term" value="P:positive regulation of mitotic metaphase/anaphase transition"/>
    <property type="evidence" value="ECO:0007669"/>
    <property type="project" value="TreeGrafter"/>
</dbReference>
<feature type="repeat" description="TPR" evidence="2">
    <location>
        <begin position="192"/>
        <end position="225"/>
    </location>
</feature>
<dbReference type="PROSITE" id="PS50005">
    <property type="entry name" value="TPR"/>
    <property type="match status" value="2"/>
</dbReference>
<feature type="repeat" description="TPR" evidence="2">
    <location>
        <begin position="158"/>
        <end position="191"/>
    </location>
</feature>
<dbReference type="Proteomes" id="UP000197138">
    <property type="component" value="Unassembled WGS sequence"/>
</dbReference>
<dbReference type="EMBL" id="MTKT01000826">
    <property type="protein sequence ID" value="OWM87188.1"/>
    <property type="molecule type" value="Genomic_DNA"/>
</dbReference>
<dbReference type="InterPro" id="IPR011990">
    <property type="entry name" value="TPR-like_helical_dom_sf"/>
</dbReference>
<sequence>MKAGEKRKEVERREQKGHLRRGYAVNRELVALERELSMLCKNVFIITFVGTFSSSTYIKAQIVKVLYSVREFEQAEVIFKELLRNNPYRVEDMDTYSHVLYAKEDIFALNNLAHRMVLIDNYRPKTCCIIMNYYSLKRQHEKAVMYFQRAFKPNKNYSSAWILMGHEYVKLKNILAATNAYGRAVDIDPSDYRAWYGLGQAYEIMGMPLAALHYFGKSAFLQPNDSQEDVSKREGRARHG</sequence>
<reference evidence="4" key="1">
    <citation type="journal article" date="2017" name="Plant J.">
        <title>The pomegranate (Punica granatum L.) genome and the genomics of punicalagin biosynthesis.</title>
        <authorList>
            <person name="Qin G."/>
            <person name="Xu C."/>
            <person name="Ming R."/>
            <person name="Tang H."/>
            <person name="Guyot R."/>
            <person name="Kramer E.M."/>
            <person name="Hu Y."/>
            <person name="Yi X."/>
            <person name="Qi Y."/>
            <person name="Xu X."/>
            <person name="Gao Z."/>
            <person name="Pan H."/>
            <person name="Jian J."/>
            <person name="Tian Y."/>
            <person name="Yue Z."/>
            <person name="Xu Y."/>
        </authorList>
    </citation>
    <scope>NUCLEOTIDE SEQUENCE [LARGE SCALE GENOMIC DNA]</scope>
    <source>
        <strain evidence="4">cv. Dabenzi</strain>
    </source>
</reference>
<gene>
    <name evidence="3" type="ORF">CDL15_Pgr010220</name>
</gene>
<dbReference type="AlphaFoldDB" id="A0A218XQV5"/>
<protein>
    <submittedName>
        <fullName evidence="3">Uncharacterized protein</fullName>
    </submittedName>
</protein>
<dbReference type="GO" id="GO:0031145">
    <property type="term" value="P:anaphase-promoting complex-dependent catabolic process"/>
    <property type="evidence" value="ECO:0007669"/>
    <property type="project" value="TreeGrafter"/>
</dbReference>
<evidence type="ECO:0000313" key="3">
    <source>
        <dbReference type="EMBL" id="OWM87188.1"/>
    </source>
</evidence>
<dbReference type="SMART" id="SM00028">
    <property type="entry name" value="TPR"/>
    <property type="match status" value="3"/>
</dbReference>
<name>A0A218XQV5_PUNGR</name>
<proteinExistence type="predicted"/>
<dbReference type="Gene3D" id="1.25.40.10">
    <property type="entry name" value="Tetratricopeptide repeat domain"/>
    <property type="match status" value="2"/>
</dbReference>
<dbReference type="SUPFAM" id="SSF48452">
    <property type="entry name" value="TPR-like"/>
    <property type="match status" value="1"/>
</dbReference>
<organism evidence="3 4">
    <name type="scientific">Punica granatum</name>
    <name type="common">Pomegranate</name>
    <dbReference type="NCBI Taxonomy" id="22663"/>
    <lineage>
        <taxon>Eukaryota</taxon>
        <taxon>Viridiplantae</taxon>
        <taxon>Streptophyta</taxon>
        <taxon>Embryophyta</taxon>
        <taxon>Tracheophyta</taxon>
        <taxon>Spermatophyta</taxon>
        <taxon>Magnoliopsida</taxon>
        <taxon>eudicotyledons</taxon>
        <taxon>Gunneridae</taxon>
        <taxon>Pentapetalae</taxon>
        <taxon>rosids</taxon>
        <taxon>malvids</taxon>
        <taxon>Myrtales</taxon>
        <taxon>Lythraceae</taxon>
        <taxon>Punica</taxon>
    </lineage>
</organism>
<evidence type="ECO:0000256" key="2">
    <source>
        <dbReference type="PROSITE-ProRule" id="PRU00339"/>
    </source>
</evidence>
<keyword evidence="1 2" id="KW-0802">TPR repeat</keyword>
<accession>A0A218XQV5</accession>
<dbReference type="Pfam" id="PF13414">
    <property type="entry name" value="TPR_11"/>
    <property type="match status" value="1"/>
</dbReference>
<evidence type="ECO:0000313" key="4">
    <source>
        <dbReference type="Proteomes" id="UP000197138"/>
    </source>
</evidence>
<dbReference type="InterPro" id="IPR019734">
    <property type="entry name" value="TPR_rpt"/>
</dbReference>